<dbReference type="EMBL" id="JAHYIQ010000028">
    <property type="protein sequence ID" value="KAK1121083.1"/>
    <property type="molecule type" value="Genomic_DNA"/>
</dbReference>
<feature type="region of interest" description="Disordered" evidence="1">
    <location>
        <begin position="1"/>
        <end position="20"/>
    </location>
</feature>
<name>A0AA40KI75_9HYME</name>
<keyword evidence="3" id="KW-1185">Reference proteome</keyword>
<evidence type="ECO:0000313" key="3">
    <source>
        <dbReference type="Proteomes" id="UP001177670"/>
    </source>
</evidence>
<comment type="caution">
    <text evidence="2">The sequence shown here is derived from an EMBL/GenBank/DDBJ whole genome shotgun (WGS) entry which is preliminary data.</text>
</comment>
<evidence type="ECO:0000256" key="1">
    <source>
        <dbReference type="SAM" id="MobiDB-lite"/>
    </source>
</evidence>
<evidence type="ECO:0000313" key="2">
    <source>
        <dbReference type="EMBL" id="KAK1121083.1"/>
    </source>
</evidence>
<organism evidence="2 3">
    <name type="scientific">Melipona bicolor</name>
    <dbReference type="NCBI Taxonomy" id="60889"/>
    <lineage>
        <taxon>Eukaryota</taxon>
        <taxon>Metazoa</taxon>
        <taxon>Ecdysozoa</taxon>
        <taxon>Arthropoda</taxon>
        <taxon>Hexapoda</taxon>
        <taxon>Insecta</taxon>
        <taxon>Pterygota</taxon>
        <taxon>Neoptera</taxon>
        <taxon>Endopterygota</taxon>
        <taxon>Hymenoptera</taxon>
        <taxon>Apocrita</taxon>
        <taxon>Aculeata</taxon>
        <taxon>Apoidea</taxon>
        <taxon>Anthophila</taxon>
        <taxon>Apidae</taxon>
        <taxon>Melipona</taxon>
    </lineage>
</organism>
<gene>
    <name evidence="2" type="ORF">K0M31_010863</name>
</gene>
<reference evidence="2" key="1">
    <citation type="submission" date="2021-10" db="EMBL/GenBank/DDBJ databases">
        <title>Melipona bicolor Genome sequencing and assembly.</title>
        <authorList>
            <person name="Araujo N.S."/>
            <person name="Arias M.C."/>
        </authorList>
    </citation>
    <scope>NUCLEOTIDE SEQUENCE</scope>
    <source>
        <strain evidence="2">USP_2M_L1-L4_2017</strain>
        <tissue evidence="2">Whole body</tissue>
    </source>
</reference>
<dbReference type="Proteomes" id="UP001177670">
    <property type="component" value="Unassembled WGS sequence"/>
</dbReference>
<sequence length="63" mass="7427">MTGGAAAARQRDSETSDDEWTERRVVARIKQIDLRKRPRWQRTAGKLRFPITTRLKSRPTLQY</sequence>
<accession>A0AA40KI75</accession>
<proteinExistence type="predicted"/>
<protein>
    <submittedName>
        <fullName evidence="2">Uncharacterized protein</fullName>
    </submittedName>
</protein>
<dbReference type="AlphaFoldDB" id="A0AA40KI75"/>